<accession>A0ABQ0CZV6</accession>
<dbReference type="EMBL" id="BAAFGZ010000556">
    <property type="protein sequence ID" value="GAB0138981.1"/>
    <property type="molecule type" value="Genomic_DNA"/>
</dbReference>
<comment type="caution">
    <text evidence="3">The sequence shown here is derived from an EMBL/GenBank/DDBJ whole genome shotgun (WGS) entry which is preliminary data.</text>
</comment>
<feature type="compositionally biased region" description="Pro residues" evidence="1">
    <location>
        <begin position="388"/>
        <end position="398"/>
    </location>
</feature>
<feature type="region of interest" description="Disordered" evidence="1">
    <location>
        <begin position="288"/>
        <end position="450"/>
    </location>
</feature>
<evidence type="ECO:0000256" key="1">
    <source>
        <dbReference type="SAM" id="MobiDB-lite"/>
    </source>
</evidence>
<keyword evidence="2" id="KW-0472">Membrane</keyword>
<feature type="compositionally biased region" description="Polar residues" evidence="1">
    <location>
        <begin position="289"/>
        <end position="302"/>
    </location>
</feature>
<feature type="region of interest" description="Disordered" evidence="1">
    <location>
        <begin position="34"/>
        <end position="57"/>
    </location>
</feature>
<gene>
    <name evidence="3" type="primary">g7200</name>
    <name evidence="3" type="ORF">EsDP_00007200</name>
</gene>
<feature type="compositionally biased region" description="Polar residues" evidence="1">
    <location>
        <begin position="353"/>
        <end position="363"/>
    </location>
</feature>
<name>A0ABQ0CZV6_9HYPO</name>
<feature type="region of interest" description="Disordered" evidence="1">
    <location>
        <begin position="217"/>
        <end position="250"/>
    </location>
</feature>
<feature type="compositionally biased region" description="Low complexity" evidence="1">
    <location>
        <begin position="399"/>
        <end position="414"/>
    </location>
</feature>
<feature type="compositionally biased region" description="Basic and acidic residues" evidence="1">
    <location>
        <begin position="440"/>
        <end position="450"/>
    </location>
</feature>
<evidence type="ECO:0000313" key="4">
    <source>
        <dbReference type="Proteomes" id="UP001562357"/>
    </source>
</evidence>
<evidence type="ECO:0000256" key="2">
    <source>
        <dbReference type="SAM" id="Phobius"/>
    </source>
</evidence>
<feature type="transmembrane region" description="Helical" evidence="2">
    <location>
        <begin position="254"/>
        <end position="281"/>
    </location>
</feature>
<keyword evidence="4" id="KW-1185">Reference proteome</keyword>
<keyword evidence="2" id="KW-0812">Transmembrane</keyword>
<dbReference type="Proteomes" id="UP001562357">
    <property type="component" value="Unassembled WGS sequence"/>
</dbReference>
<sequence length="450" mass="47141">MKTASVLTAVVAVISAEVEGRNLVVNQPRATGTAVLPDDGVSPKPTSPPGLDHLPPGGMFRRAPPSITLLIAPDNTCGWISASASASVATPYTCGGGGTCGLVLPQKTFPGVVMCFNGVAYNFLFGCIDYNSYFLSSACDHLCAENTHVMKCTESAMPYCNTIAFPGGVTDYWCNSINYSTAQLAETTWRGQTDRTYTTIVQLTNSAVFFSTPRSVTDRAPTATNAEDSVGASETAGVSNGNGSGNDRGRKTPVGAIVGGVVGGVAAIGLGLGLLALFLFLRRKKSKAAGQTETPPSNQSPMQPGASPGMPMNQAYHDPKFSASPPPPQEYPPQQQYPHTTPPPQGGYYPQQSLGPSSPTASHMTDPRMSHMTTSPTPTPTPANAYATPPPDQLPQPQPQQQQPGGFQPVPGQQHYGQRPHTQAPPPAGPVHEAPAQTGDNHRGQMYELG</sequence>
<protein>
    <submittedName>
        <fullName evidence="3">Uncharacterized protein</fullName>
    </submittedName>
</protein>
<keyword evidence="2" id="KW-1133">Transmembrane helix</keyword>
<organism evidence="3 4">
    <name type="scientific">Epichloe bromicola</name>
    <dbReference type="NCBI Taxonomy" id="79588"/>
    <lineage>
        <taxon>Eukaryota</taxon>
        <taxon>Fungi</taxon>
        <taxon>Dikarya</taxon>
        <taxon>Ascomycota</taxon>
        <taxon>Pezizomycotina</taxon>
        <taxon>Sordariomycetes</taxon>
        <taxon>Hypocreomycetidae</taxon>
        <taxon>Hypocreales</taxon>
        <taxon>Clavicipitaceae</taxon>
        <taxon>Epichloe</taxon>
    </lineage>
</organism>
<evidence type="ECO:0000313" key="3">
    <source>
        <dbReference type="EMBL" id="GAB0138981.1"/>
    </source>
</evidence>
<reference evidence="4" key="1">
    <citation type="submission" date="2024-06" db="EMBL/GenBank/DDBJ databases">
        <title>Draft Genome Sequences of Epichloe bromicola Strains Isolated from Elymus ciliaris.</title>
        <authorList>
            <consortium name="Epichloe bromicola genome sequencing consortium"/>
            <person name="Miura A."/>
            <person name="Imano S."/>
            <person name="Ashida A."/>
            <person name="Sato I."/>
            <person name="Chiba S."/>
            <person name="Tanaka A."/>
            <person name="Camagna M."/>
            <person name="Takemoto D."/>
        </authorList>
    </citation>
    <scope>NUCLEOTIDE SEQUENCE [LARGE SCALE GENOMIC DNA]</scope>
    <source>
        <strain evidence="4">DP</strain>
    </source>
</reference>
<proteinExistence type="predicted"/>